<sequence length="125" mass="13815">MNDEINKLDASLKGLILQIAQIYRARDKSEKINVPTSAFGLPDTLQKELENRLGEFHQACDDIEIRLKRARDTILNEMNGPASHSTPVAVNETPGKNVLDSGAADSDVKMEDLFGDETLQFETGD</sequence>
<evidence type="ECO:0000313" key="3">
    <source>
        <dbReference type="Proteomes" id="UP000186594"/>
    </source>
</evidence>
<evidence type="ECO:0008006" key="4">
    <source>
        <dbReference type="Google" id="ProtNLM"/>
    </source>
</evidence>
<evidence type="ECO:0000256" key="1">
    <source>
        <dbReference type="SAM" id="MobiDB-lite"/>
    </source>
</evidence>
<feature type="region of interest" description="Disordered" evidence="1">
    <location>
        <begin position="77"/>
        <end position="104"/>
    </location>
</feature>
<evidence type="ECO:0000313" key="2">
    <source>
        <dbReference type="EMBL" id="OLL26002.1"/>
    </source>
</evidence>
<protein>
    <recommendedName>
        <fullName evidence="4">Mediator of RNA polymerase II transcription subunit 11</fullName>
    </recommendedName>
</protein>
<comment type="caution">
    <text evidence="2">The sequence shown here is derived from an EMBL/GenBank/DDBJ whole genome shotgun (WGS) entry which is preliminary data.</text>
</comment>
<dbReference type="EMBL" id="LXFE01000257">
    <property type="protein sequence ID" value="OLL26002.1"/>
    <property type="molecule type" value="Genomic_DNA"/>
</dbReference>
<dbReference type="Proteomes" id="UP000186594">
    <property type="component" value="Unassembled WGS sequence"/>
</dbReference>
<proteinExistence type="predicted"/>
<accession>A0A1U7LTY1</accession>
<dbReference type="OrthoDB" id="5409998at2759"/>
<name>A0A1U7LTY1_NEOID</name>
<dbReference type="AlphaFoldDB" id="A0A1U7LTY1"/>
<keyword evidence="3" id="KW-1185">Reference proteome</keyword>
<gene>
    <name evidence="2" type="ORF">NEOLI_000175</name>
</gene>
<organism evidence="2 3">
    <name type="scientific">Neolecta irregularis (strain DAH-3)</name>
    <dbReference type="NCBI Taxonomy" id="1198029"/>
    <lineage>
        <taxon>Eukaryota</taxon>
        <taxon>Fungi</taxon>
        <taxon>Dikarya</taxon>
        <taxon>Ascomycota</taxon>
        <taxon>Taphrinomycotina</taxon>
        <taxon>Neolectales</taxon>
        <taxon>Neolectaceae</taxon>
        <taxon>Neolecta</taxon>
    </lineage>
</organism>
<reference evidence="2 3" key="1">
    <citation type="submission" date="2016-04" db="EMBL/GenBank/DDBJ databases">
        <title>Evolutionary innovation and constraint leading to complex multicellularity in the Ascomycota.</title>
        <authorList>
            <person name="Cisse O."/>
            <person name="Nguyen A."/>
            <person name="Hewitt D.A."/>
            <person name="Jedd G."/>
            <person name="Stajich J.E."/>
        </authorList>
    </citation>
    <scope>NUCLEOTIDE SEQUENCE [LARGE SCALE GENOMIC DNA]</scope>
    <source>
        <strain evidence="2 3">DAH-3</strain>
    </source>
</reference>